<sequence>MLKLFSPIPPRCSFVGPTVTLRPPRRADLRHWIDIRSKSKTFLEPWEPAWSRDALTPGAYRRRVRRVAQEWRQGTSFGFFIWENGGGTLVGGITLTNVRHGVVESGSIGYWVGEPFIRRGYGGEAVQIILDFAFRKLNLHRVEAACLVDNHASRTLLIKAGFQAEGRARKYLCINGRWQDHDTFGILRTDDRPMVPVQDG</sequence>
<organism evidence="5 6">
    <name type="scientific">Pacificispira spongiicola</name>
    <dbReference type="NCBI Taxonomy" id="2729598"/>
    <lineage>
        <taxon>Bacteria</taxon>
        <taxon>Pseudomonadati</taxon>
        <taxon>Pseudomonadota</taxon>
        <taxon>Alphaproteobacteria</taxon>
        <taxon>Rhodospirillales</taxon>
        <taxon>Rhodospirillaceae</taxon>
        <taxon>Pacificispira</taxon>
    </lineage>
</organism>
<evidence type="ECO:0000256" key="2">
    <source>
        <dbReference type="ARBA" id="ARBA00023315"/>
    </source>
</evidence>
<dbReference type="InterPro" id="IPR000182">
    <property type="entry name" value="GNAT_dom"/>
</dbReference>
<protein>
    <submittedName>
        <fullName evidence="5">GNAT family N-acetyltransferase</fullName>
    </submittedName>
</protein>
<dbReference type="PROSITE" id="PS51186">
    <property type="entry name" value="GNAT"/>
    <property type="match status" value="1"/>
</dbReference>
<dbReference type="GO" id="GO:0008999">
    <property type="term" value="F:protein-N-terminal-alanine acetyltransferase activity"/>
    <property type="evidence" value="ECO:0007669"/>
    <property type="project" value="TreeGrafter"/>
</dbReference>
<dbReference type="PANTHER" id="PTHR43792:SF8">
    <property type="entry name" value="[RIBOSOMAL PROTEIN US5]-ALANINE N-ACETYLTRANSFERASE"/>
    <property type="match status" value="1"/>
</dbReference>
<evidence type="ECO:0000259" key="4">
    <source>
        <dbReference type="PROSITE" id="PS51186"/>
    </source>
</evidence>
<dbReference type="SUPFAM" id="SSF55729">
    <property type="entry name" value="Acyl-CoA N-acyltransferases (Nat)"/>
    <property type="match status" value="1"/>
</dbReference>
<dbReference type="InterPro" id="IPR016181">
    <property type="entry name" value="Acyl_CoA_acyltransferase"/>
</dbReference>
<dbReference type="EMBL" id="JABBNT010000001">
    <property type="protein sequence ID" value="NMM43714.1"/>
    <property type="molecule type" value="Genomic_DNA"/>
</dbReference>
<name>A0A7Y0DY14_9PROT</name>
<evidence type="ECO:0000256" key="3">
    <source>
        <dbReference type="ARBA" id="ARBA00038502"/>
    </source>
</evidence>
<gene>
    <name evidence="5" type="ORF">HH303_04445</name>
</gene>
<dbReference type="PANTHER" id="PTHR43792">
    <property type="entry name" value="GNAT FAMILY, PUTATIVE (AFU_ORTHOLOGUE AFUA_3G00765)-RELATED-RELATED"/>
    <property type="match status" value="1"/>
</dbReference>
<accession>A0A7Y0DY14</accession>
<dbReference type="Pfam" id="PF13302">
    <property type="entry name" value="Acetyltransf_3"/>
    <property type="match status" value="1"/>
</dbReference>
<dbReference type="RefSeq" id="WP_169623972.1">
    <property type="nucleotide sequence ID" value="NZ_JABBNT010000001.1"/>
</dbReference>
<comment type="caution">
    <text evidence="5">The sequence shown here is derived from an EMBL/GenBank/DDBJ whole genome shotgun (WGS) entry which is preliminary data.</text>
</comment>
<reference evidence="5 6" key="1">
    <citation type="submission" date="2020-04" db="EMBL/GenBank/DDBJ databases">
        <title>Rhodospirillaceae bacterium KN72 isolated from deep sea.</title>
        <authorList>
            <person name="Zhang D.-C."/>
        </authorList>
    </citation>
    <scope>NUCLEOTIDE SEQUENCE [LARGE SCALE GENOMIC DNA]</scope>
    <source>
        <strain evidence="5 6">KN72</strain>
    </source>
</reference>
<dbReference type="AlphaFoldDB" id="A0A7Y0DY14"/>
<keyword evidence="6" id="KW-1185">Reference proteome</keyword>
<comment type="similarity">
    <text evidence="3">Belongs to the acetyltransferase family. RimJ subfamily.</text>
</comment>
<keyword evidence="2" id="KW-0012">Acyltransferase</keyword>
<dbReference type="InterPro" id="IPR051531">
    <property type="entry name" value="N-acetyltransferase"/>
</dbReference>
<dbReference type="Gene3D" id="3.40.630.30">
    <property type="match status" value="1"/>
</dbReference>
<keyword evidence="1 5" id="KW-0808">Transferase</keyword>
<dbReference type="GO" id="GO:0005737">
    <property type="term" value="C:cytoplasm"/>
    <property type="evidence" value="ECO:0007669"/>
    <property type="project" value="TreeGrafter"/>
</dbReference>
<proteinExistence type="inferred from homology"/>
<evidence type="ECO:0000313" key="5">
    <source>
        <dbReference type="EMBL" id="NMM43714.1"/>
    </source>
</evidence>
<evidence type="ECO:0000313" key="6">
    <source>
        <dbReference type="Proteomes" id="UP000539372"/>
    </source>
</evidence>
<feature type="domain" description="N-acetyltransferase" evidence="4">
    <location>
        <begin position="19"/>
        <end position="180"/>
    </location>
</feature>
<evidence type="ECO:0000256" key="1">
    <source>
        <dbReference type="ARBA" id="ARBA00022679"/>
    </source>
</evidence>
<dbReference type="Proteomes" id="UP000539372">
    <property type="component" value="Unassembled WGS sequence"/>
</dbReference>